<dbReference type="Proteomes" id="UP000076532">
    <property type="component" value="Unassembled WGS sequence"/>
</dbReference>
<reference evidence="2 3" key="1">
    <citation type="journal article" date="2016" name="Mol. Biol. Evol.">
        <title>Comparative Genomics of Early-Diverging Mushroom-Forming Fungi Provides Insights into the Origins of Lignocellulose Decay Capabilities.</title>
        <authorList>
            <person name="Nagy L.G."/>
            <person name="Riley R."/>
            <person name="Tritt A."/>
            <person name="Adam C."/>
            <person name="Daum C."/>
            <person name="Floudas D."/>
            <person name="Sun H."/>
            <person name="Yadav J.S."/>
            <person name="Pangilinan J."/>
            <person name="Larsson K.H."/>
            <person name="Matsuura K."/>
            <person name="Barry K."/>
            <person name="Labutti K."/>
            <person name="Kuo R."/>
            <person name="Ohm R.A."/>
            <person name="Bhattacharya S.S."/>
            <person name="Shirouzu T."/>
            <person name="Yoshinaga Y."/>
            <person name="Martin F.M."/>
            <person name="Grigoriev I.V."/>
            <person name="Hibbett D.S."/>
        </authorList>
    </citation>
    <scope>NUCLEOTIDE SEQUENCE [LARGE SCALE GENOMIC DNA]</scope>
    <source>
        <strain evidence="2 3">CBS 109695</strain>
    </source>
</reference>
<gene>
    <name evidence="2" type="ORF">FIBSPDRAFT_899471</name>
</gene>
<feature type="compositionally biased region" description="Polar residues" evidence="1">
    <location>
        <begin position="666"/>
        <end position="681"/>
    </location>
</feature>
<name>A0A165ZM98_9AGAM</name>
<proteinExistence type="predicted"/>
<protein>
    <submittedName>
        <fullName evidence="2">Uncharacterized protein</fullName>
    </submittedName>
</protein>
<evidence type="ECO:0000256" key="1">
    <source>
        <dbReference type="SAM" id="MobiDB-lite"/>
    </source>
</evidence>
<dbReference type="OrthoDB" id="3042688at2759"/>
<dbReference type="AlphaFoldDB" id="A0A165ZM98"/>
<evidence type="ECO:0000313" key="2">
    <source>
        <dbReference type="EMBL" id="KZP10730.1"/>
    </source>
</evidence>
<keyword evidence="3" id="KW-1185">Reference proteome</keyword>
<dbReference type="STRING" id="436010.A0A165ZM98"/>
<dbReference type="EMBL" id="KV417674">
    <property type="protein sequence ID" value="KZP10730.1"/>
    <property type="molecule type" value="Genomic_DNA"/>
</dbReference>
<accession>A0A165ZM98</accession>
<sequence>MLCGWKIFLRNIAPAAATAENPYTSMLGMKTVTAPRKRGLKAYYMHKHYVTRVKPNFQRRWTVACSAWAESSAEDQAKSNMVKPHEVALRAKITQEFLDAESPVFKAALEDENQSDYQPRVLEWKQQMQVSTTPQEFHYQLQHATMHALPMAESIAKLMGAAVSIFIVGPIPDSNGVIENRSINVNHPGGILSQTWPDFDPHGFTMAEDSFKAYGVANFTAEECRRRALLRDCDIMIQKNMAEDFAMGGLDLDLIQLNVRADVAAAAEPRGPLFSLSLITPRAPLFSLSLITPRAPLFSRSPIIYPQAPLFNLSPITNPQAPLFNLSLITSLSLITAALPQHDGRNVMEDMDNTMDYRVETSWALSGLQITAPQSPLSSTRLQIAALKSPPEQPRSLTREPVQPLVREQSEELPVLGEAWARCRPDAPTPGKRSQMVYQRRPTQPRYRTNAYSISDDILSGMLDEEDDLDAFLAVPAARPQRIATYAGRKCAAQSSPMTNMDSWHERVGVKSSPPKCALSYSFPTCALASREQTAGAVPCQLELHAHLFEMNARSAKRREEGNENAGVATPSSLATLSAGPPVSASPPASPLPRSSPLPSFYLSLSATSPSAVFMADSGLETLAAQKMVAYLNIFKTLLAPGGQYPYYIGSSQHRPDSSLKKRSTRVTTQPAVSGSNTAARAATQTGRCSVSGSNAGARAATARCSVSGSNTAARAAIARCSGPTAGSKPGRKHGWDWVATTSSPCGGSPEVVELSRETRSTKRKRVGEDV</sequence>
<feature type="region of interest" description="Disordered" evidence="1">
    <location>
        <begin position="555"/>
        <end position="592"/>
    </location>
</feature>
<organism evidence="2 3">
    <name type="scientific">Athelia psychrophila</name>
    <dbReference type="NCBI Taxonomy" id="1759441"/>
    <lineage>
        <taxon>Eukaryota</taxon>
        <taxon>Fungi</taxon>
        <taxon>Dikarya</taxon>
        <taxon>Basidiomycota</taxon>
        <taxon>Agaricomycotina</taxon>
        <taxon>Agaricomycetes</taxon>
        <taxon>Agaricomycetidae</taxon>
        <taxon>Atheliales</taxon>
        <taxon>Atheliaceae</taxon>
        <taxon>Athelia</taxon>
    </lineage>
</organism>
<evidence type="ECO:0000313" key="3">
    <source>
        <dbReference type="Proteomes" id="UP000076532"/>
    </source>
</evidence>
<feature type="region of interest" description="Disordered" evidence="1">
    <location>
        <begin position="741"/>
        <end position="771"/>
    </location>
</feature>
<feature type="region of interest" description="Disordered" evidence="1">
    <location>
        <begin position="652"/>
        <end position="681"/>
    </location>
</feature>
<feature type="compositionally biased region" description="Basic and acidic residues" evidence="1">
    <location>
        <begin position="754"/>
        <end position="771"/>
    </location>
</feature>
<feature type="region of interest" description="Disordered" evidence="1">
    <location>
        <begin position="425"/>
        <end position="444"/>
    </location>
</feature>